<dbReference type="STRING" id="680198.SCAB_64821"/>
<dbReference type="EMBL" id="FN554889">
    <property type="protein sequence ID" value="CBG73485.1"/>
    <property type="molecule type" value="Genomic_DNA"/>
</dbReference>
<dbReference type="GeneID" id="24306013"/>
<evidence type="ECO:0000313" key="3">
    <source>
        <dbReference type="Proteomes" id="UP000001444"/>
    </source>
</evidence>
<dbReference type="RefSeq" id="WP_013004042.1">
    <property type="nucleotide sequence ID" value="NC_013929.1"/>
</dbReference>
<sequence>MSDEEQSFGAWRTEHHNRAQAHAFHWAERATSEYEQAVRHEDDARERQQYDSGWQRDRAAEARSLAQVHGVRSTEAIRLAEMWARVAQGLADGELPLHAVLESTSEPAGAHPTP</sequence>
<dbReference type="HOGENOM" id="CLU_2119830_0_0_11"/>
<dbReference type="Proteomes" id="UP000001444">
    <property type="component" value="Chromosome"/>
</dbReference>
<feature type="region of interest" description="Disordered" evidence="1">
    <location>
        <begin position="33"/>
        <end position="55"/>
    </location>
</feature>
<dbReference type="AlphaFoldDB" id="C9ZE53"/>
<accession>C9ZE53</accession>
<protein>
    <submittedName>
        <fullName evidence="2">Uncharacterized protein</fullName>
    </submittedName>
</protein>
<gene>
    <name evidence="2" type="ordered locus">SCAB_64821</name>
</gene>
<dbReference type="KEGG" id="scb:SCAB_64821"/>
<reference evidence="2 3" key="1">
    <citation type="journal article" date="2010" name="Mol. Plant Microbe Interact.">
        <title>Streptomyces scabies 87-22 contains a coronafacic acid-like biosynthetic cluster that contributes to plant-microbe interactions.</title>
        <authorList>
            <person name="Bignell D.R."/>
            <person name="Seipke R.F."/>
            <person name="Huguet-Tapia J.C."/>
            <person name="Chambers A.H."/>
            <person name="Parry R.J."/>
            <person name="Loria R."/>
        </authorList>
    </citation>
    <scope>NUCLEOTIDE SEQUENCE [LARGE SCALE GENOMIC DNA]</scope>
    <source>
        <strain evidence="2 3">87.22</strain>
    </source>
</reference>
<evidence type="ECO:0000313" key="2">
    <source>
        <dbReference type="EMBL" id="CBG73485.1"/>
    </source>
</evidence>
<organism evidence="2 3">
    <name type="scientific">Streptomyces scabiei (strain 87.22)</name>
    <dbReference type="NCBI Taxonomy" id="680198"/>
    <lineage>
        <taxon>Bacteria</taxon>
        <taxon>Bacillati</taxon>
        <taxon>Actinomycetota</taxon>
        <taxon>Actinomycetes</taxon>
        <taxon>Kitasatosporales</taxon>
        <taxon>Streptomycetaceae</taxon>
        <taxon>Streptomyces</taxon>
    </lineage>
</organism>
<name>C9ZE53_STRSW</name>
<proteinExistence type="predicted"/>
<evidence type="ECO:0000256" key="1">
    <source>
        <dbReference type="SAM" id="MobiDB-lite"/>
    </source>
</evidence>
<keyword evidence="3" id="KW-1185">Reference proteome</keyword>